<gene>
    <name evidence="2" type="ORF">SAMN02746009_04120</name>
</gene>
<keyword evidence="1" id="KW-1133">Transmembrane helix</keyword>
<feature type="transmembrane region" description="Helical" evidence="1">
    <location>
        <begin position="31"/>
        <end position="49"/>
    </location>
</feature>
<keyword evidence="3" id="KW-1185">Reference proteome</keyword>
<sequence length="87" mass="9697">MLAAGYLVIALCTDYPLGLMRLIPFPVHGRLELVSGLVLLLVPLIFGFVDDNPTARNLFIGSGVVFLLVWLLTDWWAQRQPNSLMTI</sequence>
<dbReference type="AlphaFoldDB" id="A0A1M7GXD7"/>
<feature type="transmembrane region" description="Helical" evidence="1">
    <location>
        <begin position="55"/>
        <end position="77"/>
    </location>
</feature>
<evidence type="ECO:0000313" key="2">
    <source>
        <dbReference type="EMBL" id="SHM20773.1"/>
    </source>
</evidence>
<organism evidence="2 3">
    <name type="scientific">Hymenobacter psychrotolerans DSM 18569</name>
    <dbReference type="NCBI Taxonomy" id="1121959"/>
    <lineage>
        <taxon>Bacteria</taxon>
        <taxon>Pseudomonadati</taxon>
        <taxon>Bacteroidota</taxon>
        <taxon>Cytophagia</taxon>
        <taxon>Cytophagales</taxon>
        <taxon>Hymenobacteraceae</taxon>
        <taxon>Hymenobacter</taxon>
    </lineage>
</organism>
<keyword evidence="1" id="KW-0812">Transmembrane</keyword>
<proteinExistence type="predicted"/>
<reference evidence="3" key="1">
    <citation type="submission" date="2016-11" db="EMBL/GenBank/DDBJ databases">
        <authorList>
            <person name="Varghese N."/>
            <person name="Submissions S."/>
        </authorList>
    </citation>
    <scope>NUCLEOTIDE SEQUENCE [LARGE SCALE GENOMIC DNA]</scope>
    <source>
        <strain evidence="3">DSM 18569</strain>
    </source>
</reference>
<accession>A0A1M7GXD7</accession>
<keyword evidence="1" id="KW-0472">Membrane</keyword>
<dbReference type="EMBL" id="FRAS01000041">
    <property type="protein sequence ID" value="SHM20773.1"/>
    <property type="molecule type" value="Genomic_DNA"/>
</dbReference>
<protein>
    <recommendedName>
        <fullName evidence="4">SPW repeat-containing protein</fullName>
    </recommendedName>
</protein>
<dbReference type="OrthoDB" id="129082at2"/>
<evidence type="ECO:0008006" key="4">
    <source>
        <dbReference type="Google" id="ProtNLM"/>
    </source>
</evidence>
<evidence type="ECO:0000256" key="1">
    <source>
        <dbReference type="SAM" id="Phobius"/>
    </source>
</evidence>
<evidence type="ECO:0000313" key="3">
    <source>
        <dbReference type="Proteomes" id="UP000183947"/>
    </source>
</evidence>
<name>A0A1M7GXD7_9BACT</name>
<dbReference type="Proteomes" id="UP000183947">
    <property type="component" value="Unassembled WGS sequence"/>
</dbReference>
<dbReference type="RefSeq" id="WP_084549219.1">
    <property type="nucleotide sequence ID" value="NZ_FRAS01000041.1"/>
</dbReference>